<keyword evidence="7" id="KW-1185">Reference proteome</keyword>
<reference evidence="6" key="1">
    <citation type="submission" date="2020-08" db="EMBL/GenBank/DDBJ databases">
        <title>Multicomponent nature underlies the extraordinary mechanical properties of spider dragline silk.</title>
        <authorList>
            <person name="Kono N."/>
            <person name="Nakamura H."/>
            <person name="Mori M."/>
            <person name="Yoshida Y."/>
            <person name="Ohtoshi R."/>
            <person name="Malay A.D."/>
            <person name="Moran D.A.P."/>
            <person name="Tomita M."/>
            <person name="Numata K."/>
            <person name="Arakawa K."/>
        </authorList>
    </citation>
    <scope>NUCLEOTIDE SEQUENCE</scope>
</reference>
<dbReference type="SUPFAM" id="SSF57184">
    <property type="entry name" value="Growth factor receptor domain"/>
    <property type="match status" value="1"/>
</dbReference>
<dbReference type="AlphaFoldDB" id="A0A8X7CUH0"/>
<proteinExistence type="predicted"/>
<dbReference type="InterPro" id="IPR011390">
    <property type="entry name" value="IGFBP_rP_mac25"/>
</dbReference>
<evidence type="ECO:0000259" key="5">
    <source>
        <dbReference type="PROSITE" id="PS51323"/>
    </source>
</evidence>
<keyword evidence="2" id="KW-0964">Secreted</keyword>
<dbReference type="OrthoDB" id="5976811at2759"/>
<sequence>MPIFALTDKTATVAGIQRGTGISSDHSMSNCTSCRWLHELVPLQRLPQTALHCRQSCLALDCPDCDIEMCKDPGPCPLGKTTDMCGCCTVCFKGIGEECGGPWGVFGQCAHHLSCIKIPGRERNDPVSDFNNVGRCYALP</sequence>
<dbReference type="InterPro" id="IPR000867">
    <property type="entry name" value="IGFBP-like"/>
</dbReference>
<evidence type="ECO:0000256" key="1">
    <source>
        <dbReference type="ARBA" id="ARBA00004613"/>
    </source>
</evidence>
<gene>
    <name evidence="6" type="primary">AVEN_232472_1</name>
    <name evidence="6" type="ORF">TNIN_49901</name>
</gene>
<comment type="caution">
    <text evidence="6">The sequence shown here is derived from an EMBL/GenBank/DDBJ whole genome shotgun (WGS) entry which is preliminary data.</text>
</comment>
<dbReference type="GO" id="GO:0005576">
    <property type="term" value="C:extracellular region"/>
    <property type="evidence" value="ECO:0007669"/>
    <property type="project" value="UniProtKB-SubCell"/>
</dbReference>
<dbReference type="PROSITE" id="PS51323">
    <property type="entry name" value="IGFBP_N_2"/>
    <property type="match status" value="1"/>
</dbReference>
<evidence type="ECO:0000256" key="4">
    <source>
        <dbReference type="ARBA" id="ARBA00023157"/>
    </source>
</evidence>
<keyword evidence="3" id="KW-0732">Signal</keyword>
<comment type="subcellular location">
    <subcellularLocation>
        <location evidence="1">Secreted</location>
    </subcellularLocation>
</comment>
<evidence type="ECO:0000313" key="7">
    <source>
        <dbReference type="Proteomes" id="UP000886998"/>
    </source>
</evidence>
<organism evidence="6 7">
    <name type="scientific">Trichonephila inaurata madagascariensis</name>
    <dbReference type="NCBI Taxonomy" id="2747483"/>
    <lineage>
        <taxon>Eukaryota</taxon>
        <taxon>Metazoa</taxon>
        <taxon>Ecdysozoa</taxon>
        <taxon>Arthropoda</taxon>
        <taxon>Chelicerata</taxon>
        <taxon>Arachnida</taxon>
        <taxon>Araneae</taxon>
        <taxon>Araneomorphae</taxon>
        <taxon>Entelegynae</taxon>
        <taxon>Araneoidea</taxon>
        <taxon>Nephilidae</taxon>
        <taxon>Trichonephila</taxon>
        <taxon>Trichonephila inaurata</taxon>
    </lineage>
</organism>
<accession>A0A8X7CUH0</accession>
<dbReference type="PANTHER" id="PTHR14186">
    <property type="entry name" value="INSULIN-LIKE GROWTH FACTOR BINDING PROTEIN-RELATED"/>
    <property type="match status" value="1"/>
</dbReference>
<dbReference type="Pfam" id="PF00219">
    <property type="entry name" value="IGFBP"/>
    <property type="match status" value="1"/>
</dbReference>
<dbReference type="EMBL" id="BMAV01022975">
    <property type="protein sequence ID" value="GFY78397.1"/>
    <property type="molecule type" value="Genomic_DNA"/>
</dbReference>
<feature type="domain" description="IGFBP N-terminal" evidence="5">
    <location>
        <begin position="58"/>
        <end position="139"/>
    </location>
</feature>
<evidence type="ECO:0000256" key="3">
    <source>
        <dbReference type="ARBA" id="ARBA00022729"/>
    </source>
</evidence>
<evidence type="ECO:0000313" key="6">
    <source>
        <dbReference type="EMBL" id="GFY78397.1"/>
    </source>
</evidence>
<dbReference type="GO" id="GO:0001558">
    <property type="term" value="P:regulation of cell growth"/>
    <property type="evidence" value="ECO:0007669"/>
    <property type="project" value="InterPro"/>
</dbReference>
<dbReference type="SMART" id="SM00121">
    <property type="entry name" value="IB"/>
    <property type="match status" value="1"/>
</dbReference>
<dbReference type="Gene3D" id="4.10.40.20">
    <property type="match status" value="1"/>
</dbReference>
<keyword evidence="4" id="KW-1015">Disulfide bond</keyword>
<dbReference type="InterPro" id="IPR009030">
    <property type="entry name" value="Growth_fac_rcpt_cys_sf"/>
</dbReference>
<protein>
    <submittedName>
        <fullName evidence="6">IGFBP N-terminal domain-containing protein</fullName>
    </submittedName>
</protein>
<dbReference type="GO" id="GO:0009966">
    <property type="term" value="P:regulation of signal transduction"/>
    <property type="evidence" value="ECO:0007669"/>
    <property type="project" value="TreeGrafter"/>
</dbReference>
<dbReference type="GO" id="GO:0005520">
    <property type="term" value="F:insulin-like growth factor binding"/>
    <property type="evidence" value="ECO:0007669"/>
    <property type="project" value="InterPro"/>
</dbReference>
<name>A0A8X7CUH0_9ARAC</name>
<dbReference type="PANTHER" id="PTHR14186:SF20">
    <property type="entry name" value="CYSTEINE-RICH MOTOR NEURON 1 PROTEIN-LIKE"/>
    <property type="match status" value="1"/>
</dbReference>
<dbReference type="Proteomes" id="UP000886998">
    <property type="component" value="Unassembled WGS sequence"/>
</dbReference>
<evidence type="ECO:0000256" key="2">
    <source>
        <dbReference type="ARBA" id="ARBA00022525"/>
    </source>
</evidence>